<dbReference type="InterPro" id="IPR000058">
    <property type="entry name" value="Znf_AN1"/>
</dbReference>
<evidence type="ECO:0000256" key="4">
    <source>
        <dbReference type="ARBA" id="ARBA00022833"/>
    </source>
</evidence>
<evidence type="ECO:0000256" key="2">
    <source>
        <dbReference type="ARBA" id="ARBA00022723"/>
    </source>
</evidence>
<dbReference type="PANTHER" id="PTHR10634:SF67">
    <property type="entry name" value="AN1-TYPE ZINC FINGER PROTEIN 3"/>
    <property type="match status" value="1"/>
</dbReference>
<dbReference type="Gene3D" id="1.20.5.4770">
    <property type="match status" value="1"/>
</dbReference>
<dbReference type="GO" id="GO:0008270">
    <property type="term" value="F:zinc ion binding"/>
    <property type="evidence" value="ECO:0007669"/>
    <property type="project" value="UniProtKB-KW"/>
</dbReference>
<name>A0AAW2KBK3_SESRA</name>
<sequence>MAEEQRWQEAGSHRLCANNCGFFGSPTTLNLCSKCYKDYCVKEQQAKHAQRAVEMTLRQPTPSSVLPPPASPSPLLPSRSAPLDDDKNVERTVAEPNSAARPNRCGACPKRVGLTGFTCRCGVTFCGSHRYPEKHGCGFDYKGLGREAIAKANPVIKAEKLNKI</sequence>
<dbReference type="Pfam" id="PF01754">
    <property type="entry name" value="zf-A20"/>
    <property type="match status" value="1"/>
</dbReference>
<evidence type="ECO:0000256" key="5">
    <source>
        <dbReference type="PROSITE-ProRule" id="PRU00449"/>
    </source>
</evidence>
<dbReference type="Gene3D" id="4.10.1110.10">
    <property type="entry name" value="AN1-like Zinc finger"/>
    <property type="match status" value="1"/>
</dbReference>
<evidence type="ECO:0000256" key="6">
    <source>
        <dbReference type="SAM" id="MobiDB-lite"/>
    </source>
</evidence>
<evidence type="ECO:0000259" key="7">
    <source>
        <dbReference type="PROSITE" id="PS51036"/>
    </source>
</evidence>
<feature type="region of interest" description="Disordered" evidence="6">
    <location>
        <begin position="58"/>
        <end position="88"/>
    </location>
</feature>
<dbReference type="SUPFAM" id="SSF118310">
    <property type="entry name" value="AN1-like Zinc finger"/>
    <property type="match status" value="1"/>
</dbReference>
<dbReference type="PROSITE" id="PS51036">
    <property type="entry name" value="ZF_A20"/>
    <property type="match status" value="1"/>
</dbReference>
<reference evidence="9" key="2">
    <citation type="journal article" date="2024" name="Plant">
        <title>Genomic evolution and insights into agronomic trait innovations of Sesamum species.</title>
        <authorList>
            <person name="Miao H."/>
            <person name="Wang L."/>
            <person name="Qu L."/>
            <person name="Liu H."/>
            <person name="Sun Y."/>
            <person name="Le M."/>
            <person name="Wang Q."/>
            <person name="Wei S."/>
            <person name="Zheng Y."/>
            <person name="Lin W."/>
            <person name="Duan Y."/>
            <person name="Cao H."/>
            <person name="Xiong S."/>
            <person name="Wang X."/>
            <person name="Wei L."/>
            <person name="Li C."/>
            <person name="Ma Q."/>
            <person name="Ju M."/>
            <person name="Zhao R."/>
            <person name="Li G."/>
            <person name="Mu C."/>
            <person name="Tian Q."/>
            <person name="Mei H."/>
            <person name="Zhang T."/>
            <person name="Gao T."/>
            <person name="Zhang H."/>
        </authorList>
    </citation>
    <scope>NUCLEOTIDE SEQUENCE</scope>
    <source>
        <strain evidence="9">G02</strain>
    </source>
</reference>
<dbReference type="InterPro" id="IPR002653">
    <property type="entry name" value="Znf_A20"/>
</dbReference>
<dbReference type="GO" id="GO:0003677">
    <property type="term" value="F:DNA binding"/>
    <property type="evidence" value="ECO:0007669"/>
    <property type="project" value="InterPro"/>
</dbReference>
<reference evidence="9" key="1">
    <citation type="submission" date="2020-06" db="EMBL/GenBank/DDBJ databases">
        <authorList>
            <person name="Li T."/>
            <person name="Hu X."/>
            <person name="Zhang T."/>
            <person name="Song X."/>
            <person name="Zhang H."/>
            <person name="Dai N."/>
            <person name="Sheng W."/>
            <person name="Hou X."/>
            <person name="Wei L."/>
        </authorList>
    </citation>
    <scope>NUCLEOTIDE SEQUENCE</scope>
    <source>
        <strain evidence="9">G02</strain>
        <tissue evidence="9">Leaf</tissue>
    </source>
</reference>
<feature type="domain" description="A20-type" evidence="7">
    <location>
        <begin position="10"/>
        <end position="44"/>
    </location>
</feature>
<comment type="function">
    <text evidence="1">May be involved in environmental stress response.</text>
</comment>
<dbReference type="InterPro" id="IPR050652">
    <property type="entry name" value="AN1_A20_ZnFinger"/>
</dbReference>
<dbReference type="AlphaFoldDB" id="A0AAW2KBK3"/>
<evidence type="ECO:0000256" key="3">
    <source>
        <dbReference type="ARBA" id="ARBA00022771"/>
    </source>
</evidence>
<evidence type="ECO:0000256" key="1">
    <source>
        <dbReference type="ARBA" id="ARBA00003732"/>
    </source>
</evidence>
<gene>
    <name evidence="9" type="ORF">Sradi_6227300</name>
</gene>
<proteinExistence type="predicted"/>
<keyword evidence="4" id="KW-0862">Zinc</keyword>
<organism evidence="9">
    <name type="scientific">Sesamum radiatum</name>
    <name type="common">Black benniseed</name>
    <dbReference type="NCBI Taxonomy" id="300843"/>
    <lineage>
        <taxon>Eukaryota</taxon>
        <taxon>Viridiplantae</taxon>
        <taxon>Streptophyta</taxon>
        <taxon>Embryophyta</taxon>
        <taxon>Tracheophyta</taxon>
        <taxon>Spermatophyta</taxon>
        <taxon>Magnoliopsida</taxon>
        <taxon>eudicotyledons</taxon>
        <taxon>Gunneridae</taxon>
        <taxon>Pentapetalae</taxon>
        <taxon>asterids</taxon>
        <taxon>lamiids</taxon>
        <taxon>Lamiales</taxon>
        <taxon>Pedaliaceae</taxon>
        <taxon>Sesamum</taxon>
    </lineage>
</organism>
<evidence type="ECO:0000313" key="9">
    <source>
        <dbReference type="EMBL" id="KAL0303592.1"/>
    </source>
</evidence>
<dbReference type="InterPro" id="IPR035896">
    <property type="entry name" value="AN1-like_Znf"/>
</dbReference>
<dbReference type="SUPFAM" id="SSF57716">
    <property type="entry name" value="Glucocorticoid receptor-like (DNA-binding domain)"/>
    <property type="match status" value="1"/>
</dbReference>
<accession>A0AAW2KBK3</accession>
<dbReference type="FunFam" id="4.10.1110.10:FF:000001">
    <property type="entry name" value="Zinc finger AN1-type containing 6"/>
    <property type="match status" value="1"/>
</dbReference>
<feature type="domain" description="AN1-type" evidence="8">
    <location>
        <begin position="99"/>
        <end position="145"/>
    </location>
</feature>
<dbReference type="PROSITE" id="PS51039">
    <property type="entry name" value="ZF_AN1"/>
    <property type="match status" value="1"/>
</dbReference>
<keyword evidence="2" id="KW-0479">Metal-binding</keyword>
<comment type="caution">
    <text evidence="9">The sequence shown here is derived from an EMBL/GenBank/DDBJ whole genome shotgun (WGS) entry which is preliminary data.</text>
</comment>
<dbReference type="SMART" id="SM00154">
    <property type="entry name" value="ZnF_AN1"/>
    <property type="match status" value="1"/>
</dbReference>
<protein>
    <submittedName>
        <fullName evidence="9">Zinc finger A20 and AN1 domain-containing stress-associated protein 4</fullName>
    </submittedName>
</protein>
<dbReference type="PANTHER" id="PTHR10634">
    <property type="entry name" value="AN1-TYPE ZINC FINGER PROTEIN"/>
    <property type="match status" value="1"/>
</dbReference>
<keyword evidence="3 5" id="KW-0863">Zinc-finger</keyword>
<dbReference type="SMART" id="SM00259">
    <property type="entry name" value="ZnF_A20"/>
    <property type="match status" value="1"/>
</dbReference>
<feature type="compositionally biased region" description="Pro residues" evidence="6">
    <location>
        <begin position="65"/>
        <end position="75"/>
    </location>
</feature>
<dbReference type="EMBL" id="JACGWJ010000029">
    <property type="protein sequence ID" value="KAL0303592.1"/>
    <property type="molecule type" value="Genomic_DNA"/>
</dbReference>
<dbReference type="Pfam" id="PF01428">
    <property type="entry name" value="zf-AN1"/>
    <property type="match status" value="1"/>
</dbReference>
<evidence type="ECO:0000259" key="8">
    <source>
        <dbReference type="PROSITE" id="PS51039"/>
    </source>
</evidence>